<evidence type="ECO:0000256" key="1">
    <source>
        <dbReference type="ARBA" id="ARBA00023015"/>
    </source>
</evidence>
<dbReference type="Pfam" id="PF00356">
    <property type="entry name" value="LacI"/>
    <property type="match status" value="1"/>
</dbReference>
<gene>
    <name evidence="5" type="primary">lacI_17</name>
    <name evidence="5" type="ORF">Rhe02_65730</name>
</gene>
<protein>
    <submittedName>
        <fullName evidence="5">LacI family transcriptional regulator</fullName>
    </submittedName>
</protein>
<dbReference type="InterPro" id="IPR010982">
    <property type="entry name" value="Lambda_DNA-bd_dom_sf"/>
</dbReference>
<dbReference type="PANTHER" id="PTHR30146:SF109">
    <property type="entry name" value="HTH-TYPE TRANSCRIPTIONAL REGULATOR GALS"/>
    <property type="match status" value="1"/>
</dbReference>
<proteinExistence type="predicted"/>
<dbReference type="InterPro" id="IPR028082">
    <property type="entry name" value="Peripla_BP_I"/>
</dbReference>
<dbReference type="RefSeq" id="WP_203912255.1">
    <property type="nucleotide sequence ID" value="NZ_BONY01000050.1"/>
</dbReference>
<dbReference type="SUPFAM" id="SSF47413">
    <property type="entry name" value="lambda repressor-like DNA-binding domains"/>
    <property type="match status" value="1"/>
</dbReference>
<dbReference type="CDD" id="cd01392">
    <property type="entry name" value="HTH_LacI"/>
    <property type="match status" value="1"/>
</dbReference>
<dbReference type="InterPro" id="IPR046335">
    <property type="entry name" value="LacI/GalR-like_sensor"/>
</dbReference>
<evidence type="ECO:0000256" key="3">
    <source>
        <dbReference type="ARBA" id="ARBA00023163"/>
    </source>
</evidence>
<keyword evidence="2" id="KW-0238">DNA-binding</keyword>
<dbReference type="SMART" id="SM00354">
    <property type="entry name" value="HTH_LACI"/>
    <property type="match status" value="1"/>
</dbReference>
<dbReference type="GO" id="GO:0003700">
    <property type="term" value="F:DNA-binding transcription factor activity"/>
    <property type="evidence" value="ECO:0007669"/>
    <property type="project" value="TreeGrafter"/>
</dbReference>
<dbReference type="AlphaFoldDB" id="A0A8J3QD72"/>
<comment type="caution">
    <text evidence="5">The sequence shown here is derived from an EMBL/GenBank/DDBJ whole genome shotgun (WGS) entry which is preliminary data.</text>
</comment>
<sequence length="353" mass="37974">MAVGNDGSRRGGVRQVAAAAGVSMSTVSNVLNRPDVVAAETRQRVEDAMSAVGFVRNGAARQLRGAPSSVVGCIVLDSSNIFFAEVVRGMEDKLAQANCLLVTCSTDVQPQRELHYLRMLDEQGVRGVIVSPVIGKLDGLVSLSRHGVPVVLLDRRRGKTELCAVTVDNVRGGRLAVQHLLELGHQRIAMVTVSTEVESLADRAKGARLAIRDAGLAPDDVLLTIRMPGPAAPDRYADAVDHLLALTPRPTAALCFNDTAAVGVLRELRRRGIAVPTEMSVMGYDDVHFASELSPALTTVRQPRYQLGWAAAELLLAESDARHRHQELLFQPDLVVRASTCPPRRPGRRPASS</sequence>
<evidence type="ECO:0000256" key="2">
    <source>
        <dbReference type="ARBA" id="ARBA00023125"/>
    </source>
</evidence>
<organism evidence="5 6">
    <name type="scientific">Rhizocola hellebori</name>
    <dbReference type="NCBI Taxonomy" id="1392758"/>
    <lineage>
        <taxon>Bacteria</taxon>
        <taxon>Bacillati</taxon>
        <taxon>Actinomycetota</taxon>
        <taxon>Actinomycetes</taxon>
        <taxon>Micromonosporales</taxon>
        <taxon>Micromonosporaceae</taxon>
        <taxon>Rhizocola</taxon>
    </lineage>
</organism>
<name>A0A8J3QD72_9ACTN</name>
<evidence type="ECO:0000259" key="4">
    <source>
        <dbReference type="PROSITE" id="PS50932"/>
    </source>
</evidence>
<dbReference type="EMBL" id="BONY01000050">
    <property type="protein sequence ID" value="GIH08506.1"/>
    <property type="molecule type" value="Genomic_DNA"/>
</dbReference>
<dbReference type="Gene3D" id="3.40.50.2300">
    <property type="match status" value="2"/>
</dbReference>
<reference evidence="5" key="1">
    <citation type="submission" date="2021-01" db="EMBL/GenBank/DDBJ databases">
        <title>Whole genome shotgun sequence of Rhizocola hellebori NBRC 109834.</title>
        <authorList>
            <person name="Komaki H."/>
            <person name="Tamura T."/>
        </authorList>
    </citation>
    <scope>NUCLEOTIDE SEQUENCE</scope>
    <source>
        <strain evidence="5">NBRC 109834</strain>
    </source>
</reference>
<keyword evidence="1" id="KW-0805">Transcription regulation</keyword>
<dbReference type="SUPFAM" id="SSF53822">
    <property type="entry name" value="Periplasmic binding protein-like I"/>
    <property type="match status" value="1"/>
</dbReference>
<dbReference type="GO" id="GO:0000976">
    <property type="term" value="F:transcription cis-regulatory region binding"/>
    <property type="evidence" value="ECO:0007669"/>
    <property type="project" value="TreeGrafter"/>
</dbReference>
<dbReference type="PANTHER" id="PTHR30146">
    <property type="entry name" value="LACI-RELATED TRANSCRIPTIONAL REPRESSOR"/>
    <property type="match status" value="1"/>
</dbReference>
<dbReference type="Gene3D" id="1.10.260.40">
    <property type="entry name" value="lambda repressor-like DNA-binding domains"/>
    <property type="match status" value="1"/>
</dbReference>
<keyword evidence="3" id="KW-0804">Transcription</keyword>
<dbReference type="Pfam" id="PF13377">
    <property type="entry name" value="Peripla_BP_3"/>
    <property type="match status" value="1"/>
</dbReference>
<keyword evidence="6" id="KW-1185">Reference proteome</keyword>
<evidence type="ECO:0000313" key="5">
    <source>
        <dbReference type="EMBL" id="GIH08506.1"/>
    </source>
</evidence>
<feature type="domain" description="HTH lacI-type" evidence="4">
    <location>
        <begin position="14"/>
        <end position="65"/>
    </location>
</feature>
<dbReference type="PROSITE" id="PS50932">
    <property type="entry name" value="HTH_LACI_2"/>
    <property type="match status" value="1"/>
</dbReference>
<accession>A0A8J3QD72</accession>
<evidence type="ECO:0000313" key="6">
    <source>
        <dbReference type="Proteomes" id="UP000612899"/>
    </source>
</evidence>
<dbReference type="InterPro" id="IPR000843">
    <property type="entry name" value="HTH_LacI"/>
</dbReference>
<dbReference type="Proteomes" id="UP000612899">
    <property type="component" value="Unassembled WGS sequence"/>
</dbReference>